<evidence type="ECO:0000256" key="2">
    <source>
        <dbReference type="ARBA" id="ARBA00007069"/>
    </source>
</evidence>
<accession>A0A840BKF3</accession>
<dbReference type="Gene3D" id="1.10.3720.10">
    <property type="entry name" value="MetI-like"/>
    <property type="match status" value="1"/>
</dbReference>
<dbReference type="RefSeq" id="WP_207064414.1">
    <property type="nucleotide sequence ID" value="NZ_BAABLE010000005.1"/>
</dbReference>
<keyword evidence="4" id="KW-1003">Cell membrane</keyword>
<dbReference type="SUPFAM" id="SSF161098">
    <property type="entry name" value="MetI-like"/>
    <property type="match status" value="1"/>
</dbReference>
<feature type="transmembrane region" description="Helical" evidence="8">
    <location>
        <begin position="158"/>
        <end position="182"/>
    </location>
</feature>
<keyword evidence="3 8" id="KW-0813">Transport</keyword>
<feature type="transmembrane region" description="Helical" evidence="8">
    <location>
        <begin position="129"/>
        <end position="152"/>
    </location>
</feature>
<gene>
    <name evidence="10" type="ORF">GGR36_002449</name>
</gene>
<keyword evidence="5 8" id="KW-0812">Transmembrane</keyword>
<dbReference type="InterPro" id="IPR035906">
    <property type="entry name" value="MetI-like_sf"/>
</dbReference>
<comment type="similarity">
    <text evidence="2">Belongs to the binding-protein-dependent transport system permease family. CysTW subfamily.</text>
</comment>
<dbReference type="GO" id="GO:0005886">
    <property type="term" value="C:plasma membrane"/>
    <property type="evidence" value="ECO:0007669"/>
    <property type="project" value="UniProtKB-SubCell"/>
</dbReference>
<feature type="domain" description="ABC transmembrane type-1" evidence="9">
    <location>
        <begin position="93"/>
        <end position="310"/>
    </location>
</feature>
<keyword evidence="11" id="KW-1185">Reference proteome</keyword>
<evidence type="ECO:0000256" key="6">
    <source>
        <dbReference type="ARBA" id="ARBA00022989"/>
    </source>
</evidence>
<evidence type="ECO:0000256" key="1">
    <source>
        <dbReference type="ARBA" id="ARBA00004651"/>
    </source>
</evidence>
<keyword evidence="7 8" id="KW-0472">Membrane</keyword>
<evidence type="ECO:0000313" key="10">
    <source>
        <dbReference type="EMBL" id="MBB4013103.1"/>
    </source>
</evidence>
<proteinExistence type="inferred from homology"/>
<comment type="caution">
    <text evidence="10">The sequence shown here is derived from an EMBL/GenBank/DDBJ whole genome shotgun (WGS) entry which is preliminary data.</text>
</comment>
<dbReference type="PANTHER" id="PTHR42929">
    <property type="entry name" value="INNER MEMBRANE ABC TRANSPORTER PERMEASE PROTEIN YDCU-RELATED-RELATED"/>
    <property type="match status" value="1"/>
</dbReference>
<comment type="subcellular location">
    <subcellularLocation>
        <location evidence="1 8">Cell membrane</location>
        <topology evidence="1 8">Multi-pass membrane protein</topology>
    </subcellularLocation>
</comment>
<evidence type="ECO:0000256" key="4">
    <source>
        <dbReference type="ARBA" id="ARBA00022475"/>
    </source>
</evidence>
<sequence length="319" mass="34332">MNAATMNLAASTMPARPASRGVSNALFGRPRTLLWMLLLPPLAWFLLFYLGPLLALLGQSVLTFDDFSMTVSNELTLANFKALVSDPSNLDIVARTFTMALAVSAACALLGYPIAYYMARYADARMKGLLYVAVMLPMWASYIVKAYAWTVILAKEGLVAWLVSTLGLLPLGDALLALPYVGGNTWSTSHFGRFLVFNYMWLPFMILPIQASIERIAPNLLLASADLGASPAQTFRTVVLPLSVPGIAAGSIFTFCLTFGDFIIPTLVGPSGDFLGTAVYKYQGAIGNMPMAAALTLVPIVVVGAWLWLAKRLGAFDAL</sequence>
<evidence type="ECO:0000256" key="5">
    <source>
        <dbReference type="ARBA" id="ARBA00022692"/>
    </source>
</evidence>
<feature type="transmembrane region" description="Helical" evidence="8">
    <location>
        <begin position="92"/>
        <end position="117"/>
    </location>
</feature>
<keyword evidence="6 8" id="KW-1133">Transmembrane helix</keyword>
<name>A0A840BKF3_9RHOO</name>
<organism evidence="10 11">
    <name type="scientific">Niveibacterium umoris</name>
    <dbReference type="NCBI Taxonomy" id="1193620"/>
    <lineage>
        <taxon>Bacteria</taxon>
        <taxon>Pseudomonadati</taxon>
        <taxon>Pseudomonadota</taxon>
        <taxon>Betaproteobacteria</taxon>
        <taxon>Rhodocyclales</taxon>
        <taxon>Rhodocyclaceae</taxon>
        <taxon>Niveibacterium</taxon>
    </lineage>
</organism>
<dbReference type="Proteomes" id="UP000561045">
    <property type="component" value="Unassembled WGS sequence"/>
</dbReference>
<reference evidence="10 11" key="1">
    <citation type="submission" date="2020-08" db="EMBL/GenBank/DDBJ databases">
        <title>Genomic Encyclopedia of Type Strains, Phase IV (KMG-IV): sequencing the most valuable type-strain genomes for metagenomic binning, comparative biology and taxonomic classification.</title>
        <authorList>
            <person name="Goeker M."/>
        </authorList>
    </citation>
    <scope>NUCLEOTIDE SEQUENCE [LARGE SCALE GENOMIC DNA]</scope>
    <source>
        <strain evidence="10 11">DSM 106739</strain>
    </source>
</reference>
<dbReference type="PROSITE" id="PS50928">
    <property type="entry name" value="ABC_TM1"/>
    <property type="match status" value="1"/>
</dbReference>
<feature type="transmembrane region" description="Helical" evidence="8">
    <location>
        <begin position="33"/>
        <end position="57"/>
    </location>
</feature>
<dbReference type="AlphaFoldDB" id="A0A840BKF3"/>
<dbReference type="Pfam" id="PF00528">
    <property type="entry name" value="BPD_transp_1"/>
    <property type="match status" value="1"/>
</dbReference>
<evidence type="ECO:0000256" key="8">
    <source>
        <dbReference type="RuleBase" id="RU363032"/>
    </source>
</evidence>
<feature type="transmembrane region" description="Helical" evidence="8">
    <location>
        <begin position="194"/>
        <end position="213"/>
    </location>
</feature>
<protein>
    <submittedName>
        <fullName evidence="10">Putative spermidine/putrescine transport system permease protein</fullName>
    </submittedName>
</protein>
<dbReference type="CDD" id="cd06261">
    <property type="entry name" value="TM_PBP2"/>
    <property type="match status" value="1"/>
</dbReference>
<feature type="transmembrane region" description="Helical" evidence="8">
    <location>
        <begin position="247"/>
        <end position="268"/>
    </location>
</feature>
<evidence type="ECO:0000259" key="9">
    <source>
        <dbReference type="PROSITE" id="PS50928"/>
    </source>
</evidence>
<dbReference type="InterPro" id="IPR000515">
    <property type="entry name" value="MetI-like"/>
</dbReference>
<feature type="transmembrane region" description="Helical" evidence="8">
    <location>
        <begin position="289"/>
        <end position="309"/>
    </location>
</feature>
<dbReference type="GO" id="GO:0055085">
    <property type="term" value="P:transmembrane transport"/>
    <property type="evidence" value="ECO:0007669"/>
    <property type="project" value="InterPro"/>
</dbReference>
<dbReference type="PANTHER" id="PTHR42929:SF1">
    <property type="entry name" value="INNER MEMBRANE ABC TRANSPORTER PERMEASE PROTEIN YDCU-RELATED"/>
    <property type="match status" value="1"/>
</dbReference>
<dbReference type="EMBL" id="JACIET010000002">
    <property type="protein sequence ID" value="MBB4013103.1"/>
    <property type="molecule type" value="Genomic_DNA"/>
</dbReference>
<evidence type="ECO:0000256" key="3">
    <source>
        <dbReference type="ARBA" id="ARBA00022448"/>
    </source>
</evidence>
<evidence type="ECO:0000256" key="7">
    <source>
        <dbReference type="ARBA" id="ARBA00023136"/>
    </source>
</evidence>
<evidence type="ECO:0000313" key="11">
    <source>
        <dbReference type="Proteomes" id="UP000561045"/>
    </source>
</evidence>